<evidence type="ECO:0000313" key="9">
    <source>
        <dbReference type="Proteomes" id="UP000316476"/>
    </source>
</evidence>
<dbReference type="InterPro" id="IPR045864">
    <property type="entry name" value="aa-tRNA-synth_II/BPL/LPL"/>
</dbReference>
<dbReference type="NCBIfam" id="TIGR00121">
    <property type="entry name" value="birA_ligase"/>
    <property type="match status" value="1"/>
</dbReference>
<organism evidence="8 9">
    <name type="scientific">Crateriforma conspicua</name>
    <dbReference type="NCBI Taxonomy" id="2527996"/>
    <lineage>
        <taxon>Bacteria</taxon>
        <taxon>Pseudomonadati</taxon>
        <taxon>Planctomycetota</taxon>
        <taxon>Planctomycetia</taxon>
        <taxon>Planctomycetales</taxon>
        <taxon>Planctomycetaceae</taxon>
        <taxon>Crateriforma</taxon>
    </lineage>
</organism>
<evidence type="ECO:0000256" key="4">
    <source>
        <dbReference type="ARBA" id="ARBA00023267"/>
    </source>
</evidence>
<dbReference type="RefSeq" id="WP_146415078.1">
    <property type="nucleotide sequence ID" value="NZ_SJPZ01000002.1"/>
</dbReference>
<keyword evidence="1 8" id="KW-0436">Ligase</keyword>
<feature type="domain" description="BPL/LPL catalytic" evidence="7">
    <location>
        <begin position="20"/>
        <end position="204"/>
    </location>
</feature>
<dbReference type="Pfam" id="PF02237">
    <property type="entry name" value="BPL_C"/>
    <property type="match status" value="1"/>
</dbReference>
<dbReference type="Pfam" id="PF03099">
    <property type="entry name" value="BPL_LplA_LipB"/>
    <property type="match status" value="1"/>
</dbReference>
<dbReference type="SUPFAM" id="SSF50037">
    <property type="entry name" value="C-terminal domain of transcriptional repressors"/>
    <property type="match status" value="1"/>
</dbReference>
<dbReference type="InterPro" id="IPR008988">
    <property type="entry name" value="Transcriptional_repressor_C"/>
</dbReference>
<comment type="catalytic activity">
    <reaction evidence="6">
        <text>biotin + L-lysyl-[protein] + ATP = N(6)-biotinyl-L-lysyl-[protein] + AMP + diphosphate + H(+)</text>
        <dbReference type="Rhea" id="RHEA:11756"/>
        <dbReference type="Rhea" id="RHEA-COMP:9752"/>
        <dbReference type="Rhea" id="RHEA-COMP:10505"/>
        <dbReference type="ChEBI" id="CHEBI:15378"/>
        <dbReference type="ChEBI" id="CHEBI:29969"/>
        <dbReference type="ChEBI" id="CHEBI:30616"/>
        <dbReference type="ChEBI" id="CHEBI:33019"/>
        <dbReference type="ChEBI" id="CHEBI:57586"/>
        <dbReference type="ChEBI" id="CHEBI:83144"/>
        <dbReference type="ChEBI" id="CHEBI:456215"/>
        <dbReference type="EC" id="6.3.4.15"/>
    </reaction>
</comment>
<dbReference type="PANTHER" id="PTHR12835:SF5">
    <property type="entry name" value="BIOTIN--PROTEIN LIGASE"/>
    <property type="match status" value="1"/>
</dbReference>
<accession>A0A5C6FNY6</accession>
<comment type="caution">
    <text evidence="8">The sequence shown here is derived from an EMBL/GenBank/DDBJ whole genome shotgun (WGS) entry which is preliminary data.</text>
</comment>
<dbReference type="EMBL" id="SJPZ01000002">
    <property type="protein sequence ID" value="TWU62388.1"/>
    <property type="molecule type" value="Genomic_DNA"/>
</dbReference>
<keyword evidence="4" id="KW-0092">Biotin</keyword>
<evidence type="ECO:0000256" key="6">
    <source>
        <dbReference type="ARBA" id="ARBA00047846"/>
    </source>
</evidence>
<dbReference type="InterPro" id="IPR004143">
    <property type="entry name" value="BPL_LPL_catalytic"/>
</dbReference>
<dbReference type="SUPFAM" id="SSF55681">
    <property type="entry name" value="Class II aaRS and biotin synthetases"/>
    <property type="match status" value="1"/>
</dbReference>
<evidence type="ECO:0000256" key="2">
    <source>
        <dbReference type="ARBA" id="ARBA00022741"/>
    </source>
</evidence>
<evidence type="ECO:0000313" key="8">
    <source>
        <dbReference type="EMBL" id="TWU62388.1"/>
    </source>
</evidence>
<dbReference type="GO" id="GO:0004077">
    <property type="term" value="F:biotin--[biotin carboxyl-carrier protein] ligase activity"/>
    <property type="evidence" value="ECO:0007669"/>
    <property type="project" value="UniProtKB-EC"/>
</dbReference>
<dbReference type="CDD" id="cd16442">
    <property type="entry name" value="BPL"/>
    <property type="match status" value="1"/>
</dbReference>
<dbReference type="InterPro" id="IPR004408">
    <property type="entry name" value="Biotin_CoA_COase_ligase"/>
</dbReference>
<name>A0A5C6FNY6_9PLAN</name>
<dbReference type="AlphaFoldDB" id="A0A5C6FNY6"/>
<evidence type="ECO:0000256" key="5">
    <source>
        <dbReference type="ARBA" id="ARBA00024227"/>
    </source>
</evidence>
<dbReference type="Gene3D" id="2.30.30.100">
    <property type="match status" value="1"/>
</dbReference>
<dbReference type="OrthoDB" id="9807064at2"/>
<evidence type="ECO:0000256" key="3">
    <source>
        <dbReference type="ARBA" id="ARBA00022840"/>
    </source>
</evidence>
<dbReference type="PANTHER" id="PTHR12835">
    <property type="entry name" value="BIOTIN PROTEIN LIGASE"/>
    <property type="match status" value="1"/>
</dbReference>
<evidence type="ECO:0000256" key="1">
    <source>
        <dbReference type="ARBA" id="ARBA00022598"/>
    </source>
</evidence>
<proteinExistence type="predicted"/>
<protein>
    <recommendedName>
        <fullName evidence="5">biotin--[biotin carboxyl-carrier protein] ligase</fullName>
        <ecNumber evidence="5">6.3.4.15</ecNumber>
    </recommendedName>
</protein>
<dbReference type="Gene3D" id="3.30.930.10">
    <property type="entry name" value="Bira Bifunctional Protein, Domain 2"/>
    <property type="match status" value="1"/>
</dbReference>
<gene>
    <name evidence="8" type="primary">birA</name>
    <name evidence="8" type="ORF">V7x_41180</name>
</gene>
<keyword evidence="2" id="KW-0547">Nucleotide-binding</keyword>
<dbReference type="GO" id="GO:0005737">
    <property type="term" value="C:cytoplasm"/>
    <property type="evidence" value="ECO:0007669"/>
    <property type="project" value="TreeGrafter"/>
</dbReference>
<keyword evidence="3" id="KW-0067">ATP-binding</keyword>
<reference evidence="8 9" key="1">
    <citation type="submission" date="2019-02" db="EMBL/GenBank/DDBJ databases">
        <title>Deep-cultivation of Planctomycetes and their phenomic and genomic characterization uncovers novel biology.</title>
        <authorList>
            <person name="Wiegand S."/>
            <person name="Jogler M."/>
            <person name="Boedeker C."/>
            <person name="Pinto D."/>
            <person name="Vollmers J."/>
            <person name="Rivas-Marin E."/>
            <person name="Kohn T."/>
            <person name="Peeters S.H."/>
            <person name="Heuer A."/>
            <person name="Rast P."/>
            <person name="Oberbeckmann S."/>
            <person name="Bunk B."/>
            <person name="Jeske O."/>
            <person name="Meyerdierks A."/>
            <person name="Storesund J.E."/>
            <person name="Kallscheuer N."/>
            <person name="Luecker S."/>
            <person name="Lage O.M."/>
            <person name="Pohl T."/>
            <person name="Merkel B.J."/>
            <person name="Hornburger P."/>
            <person name="Mueller R.-W."/>
            <person name="Bruemmer F."/>
            <person name="Labrenz M."/>
            <person name="Spormann A.M."/>
            <person name="Op Den Camp H."/>
            <person name="Overmann J."/>
            <person name="Amann R."/>
            <person name="Jetten M.S.M."/>
            <person name="Mascher T."/>
            <person name="Medema M.H."/>
            <person name="Devos D.P."/>
            <person name="Kaster A.-K."/>
            <person name="Ovreas L."/>
            <person name="Rohde M."/>
            <person name="Galperin M.Y."/>
            <person name="Jogler C."/>
        </authorList>
    </citation>
    <scope>NUCLEOTIDE SEQUENCE [LARGE SCALE GENOMIC DNA]</scope>
    <source>
        <strain evidence="8 9">V7</strain>
    </source>
</reference>
<evidence type="ECO:0000259" key="7">
    <source>
        <dbReference type="PROSITE" id="PS51733"/>
    </source>
</evidence>
<dbReference type="Proteomes" id="UP000316476">
    <property type="component" value="Unassembled WGS sequence"/>
</dbReference>
<dbReference type="EC" id="6.3.4.15" evidence="5"/>
<dbReference type="InterPro" id="IPR003142">
    <property type="entry name" value="BPL_C"/>
</dbReference>
<sequence length="269" mass="28997">MQSEIDPSGKVAVKRLLDEQVCATAVYLPETASTNTLAIHQVRSEAMDSSQLPRLVLADQQTGGRGRMGRQWESDDGTLTFSLVVEAGTMETLPLAVGVGIARAIDFEFAPLMLRLKWPNDLILGDSKLGGILCEAVQESTPTPSGKRRVIVGVGLNVSSAPDFVGPDVPPAISLSQHVGRPIKRYDVLFPIVSGILSTLSELENAPESVLGEFRSRCWLSGQLIRFTRGNEPMTGRCLGIDPTGHLRVQTQDTILTLGSGDVQRLRPA</sequence>
<dbReference type="GO" id="GO:0005524">
    <property type="term" value="F:ATP binding"/>
    <property type="evidence" value="ECO:0007669"/>
    <property type="project" value="UniProtKB-KW"/>
</dbReference>
<dbReference type="PROSITE" id="PS51733">
    <property type="entry name" value="BPL_LPL_CATALYTIC"/>
    <property type="match status" value="1"/>
</dbReference>